<sequence>MTKHYIYIVMMLFCSFSYGQITFNGCHYLFNDQDFTFVNTGSDATGRNIFVTTPVDGNQPCHGIGVCEFEISWGETNNRWEFIADDGDGNFSSPFLIYYNTEASTPNPPSLQLGTWIENTVVTEGNCGGALTELNSTLIGDVQDETLNISSNILSSIKVYPVPAKDMISVTSPNHAISNITLFNLQGKIVKQQVNKFENISLSGVKTGVYLMEINTTSKNRLIKKIIVQ</sequence>
<dbReference type="OrthoDB" id="1345084at2"/>
<dbReference type="AlphaFoldDB" id="A0A3R9UTI5"/>
<dbReference type="Pfam" id="PF18962">
    <property type="entry name" value="Por_Secre_tail"/>
    <property type="match status" value="1"/>
</dbReference>
<comment type="caution">
    <text evidence="3">The sequence shown here is derived from an EMBL/GenBank/DDBJ whole genome shotgun (WGS) entry which is preliminary data.</text>
</comment>
<evidence type="ECO:0000256" key="1">
    <source>
        <dbReference type="ARBA" id="ARBA00022729"/>
    </source>
</evidence>
<dbReference type="EMBL" id="RWBG01000003">
    <property type="protein sequence ID" value="RSK39771.1"/>
    <property type="molecule type" value="Genomic_DNA"/>
</dbReference>
<proteinExistence type="predicted"/>
<reference evidence="3 4" key="1">
    <citation type="submission" date="2018-12" db="EMBL/GenBank/DDBJ databases">
        <title>Mangrovimonas spongiae sp. nov., a novel member of the genus Mangrovimonas isolated from marine sponge.</title>
        <authorList>
            <person name="Zhuang L."/>
            <person name="Luo L."/>
        </authorList>
    </citation>
    <scope>NUCLEOTIDE SEQUENCE [LARGE SCALE GENOMIC DNA]</scope>
    <source>
        <strain evidence="3 4">HN-E26</strain>
    </source>
</reference>
<dbReference type="RefSeq" id="WP_125467795.1">
    <property type="nucleotide sequence ID" value="NZ_RWBG01000003.1"/>
</dbReference>
<protein>
    <submittedName>
        <fullName evidence="3">T9SS C-terminal target domain-containing protein</fullName>
    </submittedName>
</protein>
<dbReference type="Proteomes" id="UP000270620">
    <property type="component" value="Unassembled WGS sequence"/>
</dbReference>
<gene>
    <name evidence="3" type="ORF">EJA19_07765</name>
</gene>
<organism evidence="3 4">
    <name type="scientific">Mangrovimonas spongiae</name>
    <dbReference type="NCBI Taxonomy" id="2494697"/>
    <lineage>
        <taxon>Bacteria</taxon>
        <taxon>Pseudomonadati</taxon>
        <taxon>Bacteroidota</taxon>
        <taxon>Flavobacteriia</taxon>
        <taxon>Flavobacteriales</taxon>
        <taxon>Flavobacteriaceae</taxon>
        <taxon>Mangrovimonas</taxon>
    </lineage>
</organism>
<dbReference type="NCBIfam" id="TIGR04183">
    <property type="entry name" value="Por_Secre_tail"/>
    <property type="match status" value="1"/>
</dbReference>
<name>A0A3R9UTI5_9FLAO</name>
<dbReference type="InterPro" id="IPR026444">
    <property type="entry name" value="Secre_tail"/>
</dbReference>
<evidence type="ECO:0000259" key="2">
    <source>
        <dbReference type="Pfam" id="PF18962"/>
    </source>
</evidence>
<keyword evidence="1" id="KW-0732">Signal</keyword>
<feature type="domain" description="Secretion system C-terminal sorting" evidence="2">
    <location>
        <begin position="159"/>
        <end position="228"/>
    </location>
</feature>
<keyword evidence="4" id="KW-1185">Reference proteome</keyword>
<evidence type="ECO:0000313" key="4">
    <source>
        <dbReference type="Proteomes" id="UP000270620"/>
    </source>
</evidence>
<evidence type="ECO:0000313" key="3">
    <source>
        <dbReference type="EMBL" id="RSK39771.1"/>
    </source>
</evidence>
<accession>A0A3R9UTI5</accession>